<dbReference type="InterPro" id="IPR050063">
    <property type="entry name" value="Ribosomal_protein_uL29"/>
</dbReference>
<evidence type="ECO:0000256" key="1">
    <source>
        <dbReference type="ARBA" id="ARBA00009254"/>
    </source>
</evidence>
<keyword evidence="3 5" id="KW-0687">Ribonucleoprotein</keyword>
<organism evidence="6 7">
    <name type="scientific">Candidatus Mailhella merdigallinarum</name>
    <dbReference type="NCBI Taxonomy" id="2838658"/>
    <lineage>
        <taxon>Bacteria</taxon>
        <taxon>Pseudomonadati</taxon>
        <taxon>Thermodesulfobacteriota</taxon>
        <taxon>Desulfovibrionia</taxon>
        <taxon>Desulfovibrionales</taxon>
        <taxon>Desulfovibrionaceae</taxon>
        <taxon>Mailhella</taxon>
    </lineage>
</organism>
<keyword evidence="2 5" id="KW-0689">Ribosomal protein</keyword>
<sequence>MKEFRDLSVAELQTKLTEARQELFNLRFQHAVAQLEKTHSIPVARKNIARILTALAEKGGQTTQSK</sequence>
<name>A0A9D2HB30_9BACT</name>
<dbReference type="Proteomes" id="UP000824225">
    <property type="component" value="Unassembled WGS sequence"/>
</dbReference>
<reference evidence="6" key="2">
    <citation type="submission" date="2021-04" db="EMBL/GenBank/DDBJ databases">
        <authorList>
            <person name="Gilroy R."/>
        </authorList>
    </citation>
    <scope>NUCLEOTIDE SEQUENCE</scope>
    <source>
        <strain evidence="6">CHK186-16707</strain>
    </source>
</reference>
<dbReference type="GO" id="GO:0006412">
    <property type="term" value="P:translation"/>
    <property type="evidence" value="ECO:0007669"/>
    <property type="project" value="UniProtKB-UniRule"/>
</dbReference>
<proteinExistence type="inferred from homology"/>
<dbReference type="HAMAP" id="MF_00374">
    <property type="entry name" value="Ribosomal_uL29"/>
    <property type="match status" value="1"/>
</dbReference>
<gene>
    <name evidence="5 6" type="primary">rpmC</name>
    <name evidence="6" type="ORF">H9962_02175</name>
</gene>
<dbReference type="SUPFAM" id="SSF46561">
    <property type="entry name" value="Ribosomal protein L29 (L29p)"/>
    <property type="match status" value="1"/>
</dbReference>
<evidence type="ECO:0000313" key="7">
    <source>
        <dbReference type="Proteomes" id="UP000824225"/>
    </source>
</evidence>
<dbReference type="FunFam" id="1.10.287.310:FF:000001">
    <property type="entry name" value="50S ribosomal protein L29"/>
    <property type="match status" value="1"/>
</dbReference>
<evidence type="ECO:0000313" key="6">
    <source>
        <dbReference type="EMBL" id="HJA07987.1"/>
    </source>
</evidence>
<evidence type="ECO:0000256" key="4">
    <source>
        <dbReference type="ARBA" id="ARBA00035204"/>
    </source>
</evidence>
<dbReference type="GO" id="GO:0022625">
    <property type="term" value="C:cytosolic large ribosomal subunit"/>
    <property type="evidence" value="ECO:0007669"/>
    <property type="project" value="TreeGrafter"/>
</dbReference>
<comment type="similarity">
    <text evidence="1 5">Belongs to the universal ribosomal protein uL29 family.</text>
</comment>
<comment type="caution">
    <text evidence="6">The sequence shown here is derived from an EMBL/GenBank/DDBJ whole genome shotgun (WGS) entry which is preliminary data.</text>
</comment>
<dbReference type="Gene3D" id="1.10.287.310">
    <property type="match status" value="1"/>
</dbReference>
<evidence type="ECO:0000256" key="2">
    <source>
        <dbReference type="ARBA" id="ARBA00022980"/>
    </source>
</evidence>
<reference evidence="6" key="1">
    <citation type="journal article" date="2021" name="PeerJ">
        <title>Extensive microbial diversity within the chicken gut microbiome revealed by metagenomics and culture.</title>
        <authorList>
            <person name="Gilroy R."/>
            <person name="Ravi A."/>
            <person name="Getino M."/>
            <person name="Pursley I."/>
            <person name="Horton D.L."/>
            <person name="Alikhan N.F."/>
            <person name="Baker D."/>
            <person name="Gharbi K."/>
            <person name="Hall N."/>
            <person name="Watson M."/>
            <person name="Adriaenssens E.M."/>
            <person name="Foster-Nyarko E."/>
            <person name="Jarju S."/>
            <person name="Secka A."/>
            <person name="Antonio M."/>
            <person name="Oren A."/>
            <person name="Chaudhuri R.R."/>
            <person name="La Ragione R."/>
            <person name="Hildebrand F."/>
            <person name="Pallen M.J."/>
        </authorList>
    </citation>
    <scope>NUCLEOTIDE SEQUENCE</scope>
    <source>
        <strain evidence="6">CHK186-16707</strain>
    </source>
</reference>
<dbReference type="GO" id="GO:0003735">
    <property type="term" value="F:structural constituent of ribosome"/>
    <property type="evidence" value="ECO:0007669"/>
    <property type="project" value="InterPro"/>
</dbReference>
<dbReference type="PANTHER" id="PTHR10916:SF0">
    <property type="entry name" value="LARGE RIBOSOMAL SUBUNIT PROTEIN UL29C"/>
    <property type="match status" value="1"/>
</dbReference>
<dbReference type="PANTHER" id="PTHR10916">
    <property type="entry name" value="60S RIBOSOMAL PROTEIN L35/50S RIBOSOMAL PROTEIN L29"/>
    <property type="match status" value="1"/>
</dbReference>
<evidence type="ECO:0000256" key="5">
    <source>
        <dbReference type="HAMAP-Rule" id="MF_00374"/>
    </source>
</evidence>
<dbReference type="EMBL" id="DXAN01000003">
    <property type="protein sequence ID" value="HJA07987.1"/>
    <property type="molecule type" value="Genomic_DNA"/>
</dbReference>
<dbReference type="InterPro" id="IPR001854">
    <property type="entry name" value="Ribosomal_uL29"/>
</dbReference>
<accession>A0A9D2HB30</accession>
<evidence type="ECO:0000256" key="3">
    <source>
        <dbReference type="ARBA" id="ARBA00023274"/>
    </source>
</evidence>
<dbReference type="AlphaFoldDB" id="A0A9D2HB30"/>
<dbReference type="InterPro" id="IPR036049">
    <property type="entry name" value="Ribosomal_uL29_sf"/>
</dbReference>
<protein>
    <recommendedName>
        <fullName evidence="4 5">Large ribosomal subunit protein uL29</fullName>
    </recommendedName>
</protein>
<dbReference type="CDD" id="cd00427">
    <property type="entry name" value="Ribosomal_L29_HIP"/>
    <property type="match status" value="1"/>
</dbReference>
<dbReference type="Pfam" id="PF00831">
    <property type="entry name" value="Ribosomal_L29"/>
    <property type="match status" value="1"/>
</dbReference>
<dbReference type="NCBIfam" id="TIGR00012">
    <property type="entry name" value="L29"/>
    <property type="match status" value="1"/>
</dbReference>